<evidence type="ECO:0000259" key="3">
    <source>
        <dbReference type="Pfam" id="PF00112"/>
    </source>
</evidence>
<reference evidence="6" key="1">
    <citation type="journal article" date="2019" name="Int. J. Syst. Evol. Microbiol.">
        <title>The Global Catalogue of Microorganisms (GCM) 10K type strain sequencing project: providing services to taxonomists for standard genome sequencing and annotation.</title>
        <authorList>
            <consortium name="The Broad Institute Genomics Platform"/>
            <consortium name="The Broad Institute Genome Sequencing Center for Infectious Disease"/>
            <person name="Wu L."/>
            <person name="Ma J."/>
        </authorList>
    </citation>
    <scope>NUCLEOTIDE SEQUENCE [LARGE SCALE GENOMIC DNA]</scope>
    <source>
        <strain evidence="6">CCUG 63287</strain>
    </source>
</reference>
<dbReference type="InterPro" id="IPR038765">
    <property type="entry name" value="Papain-like_cys_pep_sf"/>
</dbReference>
<comment type="caution">
    <text evidence="5">The sequence shown here is derived from an EMBL/GenBank/DDBJ whole genome shotgun (WGS) entry which is preliminary data.</text>
</comment>
<evidence type="ECO:0000259" key="4">
    <source>
        <dbReference type="Pfam" id="PF18885"/>
    </source>
</evidence>
<comment type="subcellular location">
    <subcellularLocation>
        <location evidence="1">Cell envelope</location>
    </subcellularLocation>
</comment>
<dbReference type="InterPro" id="IPR043708">
    <property type="entry name" value="DUF5648"/>
</dbReference>
<dbReference type="Gene3D" id="2.60.40.4270">
    <property type="entry name" value="Listeria-Bacteroides repeat domain"/>
    <property type="match status" value="1"/>
</dbReference>
<dbReference type="Pfam" id="PF18885">
    <property type="entry name" value="DUF5648"/>
    <property type="match status" value="1"/>
</dbReference>
<dbReference type="InterPro" id="IPR000668">
    <property type="entry name" value="Peptidase_C1A_C"/>
</dbReference>
<dbReference type="Pfam" id="PF09479">
    <property type="entry name" value="Flg_new"/>
    <property type="match status" value="1"/>
</dbReference>
<dbReference type="NCBIfam" id="TIGR02543">
    <property type="entry name" value="List_Bact_rpt"/>
    <property type="match status" value="1"/>
</dbReference>
<dbReference type="RefSeq" id="WP_213533681.1">
    <property type="nucleotide sequence ID" value="NZ_BOVQ01000002.1"/>
</dbReference>
<sequence>MTSLFTVGLIFSSSAYAQINVKAKETAQIEQQNQSIGKKHYMTGGLLQTLNPNAAISTQLQAEDSDSSLGASGATTVSNSNRELLGSSALPSLWNPLNLSSGNYNQTTPVLDQQDLENCWDYAGTSAIGDSSNRELGTTQTLLPAYYDYLSAVNAFKDATNPFAIMEDEDNPRTLGDGNTEDYVPSMSILGYNPVLPGNGLNQLMTQSQDVPIVKSSFSSLKKSNYHVNNEYKIAGLTVEQLPTTANIMNRVNQIKQLVYQYGEAQISIEAEYSLDNTGLGSSALSSKVTTSGDYTSYTPYSAAQAEVKGKSSAYTKSTNSSFYPDLTEKYDGVNYVNQDHEVEIVGYDDNYSASNFKQNPGMNGAFIVKNSWGTDWGSKGYFYLSYADIFVVSSDIYADGVINTPSNQKIYSATNTSPDASGEYLEFGNDGLDVTNSNLFANTYTSQNAAAGKIEQLNSVSAFVGQPGIKVNILYKAGGVTTSTKVTSFKKLGSYTFTDAGYQTIPFGPVSLPNNSSYTIALQMTNMTKFSEVDIPVQDLNASGSGQYPILTSKNSWIEFDNQWYNISTDSNVTANLYLDALTQLTAASTVTFNSNGGTKVSAEKVAAGTAAVKPTAPTRAGYTFNGWYTTNKFTSAYNFSSKVSNNITVYAKWTKIPKQPLYRIYNPNSKAHVYTESHYEAIMDAKQGWKYQGMAWYAPKTGGLSVYRVYNPNSGEHFYTESSYEKNSLVKIGWRYEGVSFKVVSSGVPIYRLYNAKVIAGSHFYTASLSEKTSYMKQGWKYEGIAWYGVN</sequence>
<name>A0ABV9JDA0_9LACT</name>
<evidence type="ECO:0000313" key="6">
    <source>
        <dbReference type="Proteomes" id="UP001595987"/>
    </source>
</evidence>
<feature type="signal peptide" evidence="2">
    <location>
        <begin position="1"/>
        <end position="17"/>
    </location>
</feature>
<gene>
    <name evidence="5" type="ORF">ACFO26_03450</name>
</gene>
<dbReference type="Pfam" id="PF00112">
    <property type="entry name" value="Peptidase_C1"/>
    <property type="match status" value="1"/>
</dbReference>
<dbReference type="InterPro" id="IPR013378">
    <property type="entry name" value="InlB-like_B-rpt"/>
</dbReference>
<dbReference type="Proteomes" id="UP001595987">
    <property type="component" value="Unassembled WGS sequence"/>
</dbReference>
<keyword evidence="6" id="KW-1185">Reference proteome</keyword>
<keyword evidence="2" id="KW-0732">Signal</keyword>
<proteinExistence type="predicted"/>
<organism evidence="5 6">
    <name type="scientific">Lactococcus nasutitermitis</name>
    <dbReference type="NCBI Taxonomy" id="1652957"/>
    <lineage>
        <taxon>Bacteria</taxon>
        <taxon>Bacillati</taxon>
        <taxon>Bacillota</taxon>
        <taxon>Bacilli</taxon>
        <taxon>Lactobacillales</taxon>
        <taxon>Streptococcaceae</taxon>
        <taxon>Lactococcus</taxon>
    </lineage>
</organism>
<feature type="domain" description="DUF5648" evidence="4">
    <location>
        <begin position="662"/>
        <end position="791"/>
    </location>
</feature>
<dbReference type="Gene3D" id="3.90.70.10">
    <property type="entry name" value="Cysteine proteinases"/>
    <property type="match status" value="1"/>
</dbReference>
<dbReference type="InterPro" id="IPR042229">
    <property type="entry name" value="Listeria/Bacterioides_rpt_sf"/>
</dbReference>
<dbReference type="EMBL" id="JBHSGD010000004">
    <property type="protein sequence ID" value="MFC4651953.1"/>
    <property type="molecule type" value="Genomic_DNA"/>
</dbReference>
<feature type="chain" id="PRO_5045495876" evidence="2">
    <location>
        <begin position="18"/>
        <end position="793"/>
    </location>
</feature>
<accession>A0ABV9JDA0</accession>
<dbReference type="SUPFAM" id="SSF54001">
    <property type="entry name" value="Cysteine proteinases"/>
    <property type="match status" value="1"/>
</dbReference>
<evidence type="ECO:0000313" key="5">
    <source>
        <dbReference type="EMBL" id="MFC4651953.1"/>
    </source>
</evidence>
<feature type="domain" description="Peptidase C1A papain C-terminal" evidence="3">
    <location>
        <begin position="334"/>
        <end position="387"/>
    </location>
</feature>
<evidence type="ECO:0000256" key="1">
    <source>
        <dbReference type="ARBA" id="ARBA00004196"/>
    </source>
</evidence>
<evidence type="ECO:0000256" key="2">
    <source>
        <dbReference type="SAM" id="SignalP"/>
    </source>
</evidence>
<protein>
    <submittedName>
        <fullName evidence="5">InlB B-repeat-containing protein</fullName>
    </submittedName>
</protein>